<feature type="transmembrane region" description="Helical" evidence="1">
    <location>
        <begin position="7"/>
        <end position="28"/>
    </location>
</feature>
<keyword evidence="1" id="KW-0812">Transmembrane</keyword>
<sequence>MIINSTFEIALLVAEFALLGLVIIGALLVDLHLDRWHPKLIGATIGALIGIALIEAVPMLT</sequence>
<evidence type="ECO:0000313" key="3">
    <source>
        <dbReference type="Proteomes" id="UP000191686"/>
    </source>
</evidence>
<name>A0ABD4U503_9BURK</name>
<gene>
    <name evidence="2" type="ORF">UE95_000510</name>
</gene>
<dbReference type="EMBL" id="JYMX02000001">
    <property type="protein sequence ID" value="MCW3709753.1"/>
    <property type="molecule type" value="Genomic_DNA"/>
</dbReference>
<dbReference type="AlphaFoldDB" id="A0ABD4U503"/>
<proteinExistence type="predicted"/>
<evidence type="ECO:0000313" key="2">
    <source>
        <dbReference type="EMBL" id="MCW3709753.1"/>
    </source>
</evidence>
<comment type="caution">
    <text evidence="2">The sequence shown here is derived from an EMBL/GenBank/DDBJ whole genome shotgun (WGS) entry which is preliminary data.</text>
</comment>
<reference evidence="2 3" key="1">
    <citation type="journal article" date="2017" name="Front. Microbiol.">
        <title>Genomics reveals a unique clone of Burkholderia cenocepacia harbouring an actively excising novel genomic island.</title>
        <authorList>
            <person name="Patil P."/>
            <person name="Mali S."/>
            <person name="Midha S."/>
            <person name="Gautam V."/>
            <person name="Dash L."/>
            <person name="Kumar S."/>
            <person name="Shastri J."/>
            <person name="Singhal L."/>
            <person name="Patil P.B."/>
        </authorList>
    </citation>
    <scope>NUCLEOTIDE SEQUENCE [LARGE SCALE GENOMIC DNA]</scope>
    <source>
        <strain evidence="2 3">BC-19</strain>
    </source>
</reference>
<keyword evidence="1" id="KW-0472">Membrane</keyword>
<evidence type="ECO:0000256" key="1">
    <source>
        <dbReference type="SAM" id="Phobius"/>
    </source>
</evidence>
<keyword evidence="1" id="KW-1133">Transmembrane helix</keyword>
<protein>
    <submittedName>
        <fullName evidence="2">Uncharacterized protein</fullName>
    </submittedName>
</protein>
<reference evidence="2 3" key="2">
    <citation type="journal article" date="2017" name="Front. Microbiol.">
        <title>Genomics Reveals a Unique Clone of Burkholderia cenocepacia Harboring an Actively Excising Novel Genomic Island.</title>
        <authorList>
            <person name="Patil P.P."/>
            <person name="Mali S."/>
            <person name="Midha S."/>
            <person name="Gautam V."/>
            <person name="Dash L."/>
            <person name="Kumar S."/>
            <person name="Shastri J."/>
            <person name="Singhal L."/>
            <person name="Patil P.B."/>
        </authorList>
    </citation>
    <scope>NUCLEOTIDE SEQUENCE [LARGE SCALE GENOMIC DNA]</scope>
    <source>
        <strain evidence="2 3">BC-19</strain>
    </source>
</reference>
<dbReference type="RefSeq" id="WP_080322587.1">
    <property type="nucleotide sequence ID" value="NZ_CAJPCX010000033.1"/>
</dbReference>
<accession>A0ABD4U503</accession>
<feature type="transmembrane region" description="Helical" evidence="1">
    <location>
        <begin position="40"/>
        <end position="60"/>
    </location>
</feature>
<organism evidence="2 3">
    <name type="scientific">Burkholderia cenocepacia</name>
    <dbReference type="NCBI Taxonomy" id="95486"/>
    <lineage>
        <taxon>Bacteria</taxon>
        <taxon>Pseudomonadati</taxon>
        <taxon>Pseudomonadota</taxon>
        <taxon>Betaproteobacteria</taxon>
        <taxon>Burkholderiales</taxon>
        <taxon>Burkholderiaceae</taxon>
        <taxon>Burkholderia</taxon>
        <taxon>Burkholderia cepacia complex</taxon>
    </lineage>
</organism>
<dbReference type="Proteomes" id="UP000191686">
    <property type="component" value="Unassembled WGS sequence"/>
</dbReference>